<feature type="transmembrane region" description="Helical" evidence="1">
    <location>
        <begin position="20"/>
        <end position="40"/>
    </location>
</feature>
<reference evidence="3" key="2">
    <citation type="submission" date="2021-09" db="EMBL/GenBank/DDBJ databases">
        <authorList>
            <person name="Gilroy R."/>
        </authorList>
    </citation>
    <scope>NUCLEOTIDE SEQUENCE</scope>
    <source>
        <strain evidence="3">USAMLcec4-12693</strain>
    </source>
</reference>
<comment type="caution">
    <text evidence="3">The sequence shown here is derived from an EMBL/GenBank/DDBJ whole genome shotgun (WGS) entry which is preliminary data.</text>
</comment>
<proteinExistence type="predicted"/>
<evidence type="ECO:0000313" key="4">
    <source>
        <dbReference type="Proteomes" id="UP000813420"/>
    </source>
</evidence>
<dbReference type="RefSeq" id="WP_277271762.1">
    <property type="nucleotide sequence ID" value="NZ_DYXE01000036.1"/>
</dbReference>
<gene>
    <name evidence="3" type="ORF">K8V39_03805</name>
</gene>
<reference evidence="3" key="1">
    <citation type="journal article" date="2021" name="PeerJ">
        <title>Extensive microbial diversity within the chicken gut microbiome revealed by metagenomics and culture.</title>
        <authorList>
            <person name="Gilroy R."/>
            <person name="Ravi A."/>
            <person name="Getino M."/>
            <person name="Pursley I."/>
            <person name="Horton D.L."/>
            <person name="Alikhan N.F."/>
            <person name="Baker D."/>
            <person name="Gharbi K."/>
            <person name="Hall N."/>
            <person name="Watson M."/>
            <person name="Adriaenssens E.M."/>
            <person name="Foster-Nyarko E."/>
            <person name="Jarju S."/>
            <person name="Secka A."/>
            <person name="Antonio M."/>
            <person name="Oren A."/>
            <person name="Chaudhuri R.R."/>
            <person name="La Ragione R."/>
            <person name="Hildebrand F."/>
            <person name="Pallen M.J."/>
        </authorList>
    </citation>
    <scope>NUCLEOTIDE SEQUENCE</scope>
    <source>
        <strain evidence="3">USAMLcec4-12693</strain>
    </source>
</reference>
<keyword evidence="1" id="KW-0472">Membrane</keyword>
<dbReference type="InterPro" id="IPR058709">
    <property type="entry name" value="BSH_RND-rel"/>
</dbReference>
<feature type="domain" description="RND related barrel-sandwich hybrid" evidence="2">
    <location>
        <begin position="69"/>
        <end position="237"/>
    </location>
</feature>
<sequence length="460" mass="51330">MADKKLTNIEVYRKRWNFNIGILIFGVIFIYLVVTILMYLTGNHVSIYEVREGSIQKDNAYTGLILRDETVVQADAEGYINYFALEGSKVGARTRVFSLSPEKLEFAASTSSDEEAQALTAEEQSAILQQTQAFSDSFQSESFGDVYSLKDSISTILDSKSNQSRQAQLDQMVVDGSQQLTLYNASSDGVIVYSTDGMEDLSLDDVTEDMVTKADYEKVSLANNAYINSGEAVYKLIRSNVWNIVILLDDDTAEELADTTSVNIEFSKDNQTATASFEIRKSGDATLGVLTLDSSMVRYATDRYVDIELILENQSGLKIPKSSVIEKEFYTVPEDYLTQGGNSNNTGVLVDDGSDSASFQEAEVYYRDNETGMIYLDRDLFKEGTVLRKEDSDQTYTLQDTATLQGVYNINKGYAEFRQVTILTESDEYYIVQSGNDYGLANYDHIALNGEGIQEHDVVF</sequence>
<evidence type="ECO:0000256" key="1">
    <source>
        <dbReference type="SAM" id="Phobius"/>
    </source>
</evidence>
<evidence type="ECO:0000313" key="3">
    <source>
        <dbReference type="EMBL" id="HJH49369.1"/>
    </source>
</evidence>
<keyword evidence="1" id="KW-1133">Transmembrane helix</keyword>
<keyword evidence="1" id="KW-0812">Transmembrane</keyword>
<evidence type="ECO:0000259" key="2">
    <source>
        <dbReference type="Pfam" id="PF26018"/>
    </source>
</evidence>
<dbReference type="EMBL" id="DYXE01000036">
    <property type="protein sequence ID" value="HJH49369.1"/>
    <property type="molecule type" value="Genomic_DNA"/>
</dbReference>
<protein>
    <recommendedName>
        <fullName evidence="2">RND related barrel-sandwich hybrid domain-containing protein</fullName>
    </recommendedName>
</protein>
<dbReference type="Pfam" id="PF26018">
    <property type="entry name" value="BSH_RND_rel"/>
    <property type="match status" value="1"/>
</dbReference>
<dbReference type="AlphaFoldDB" id="A0A9D3AIH2"/>
<name>A0A9D3AIH2_9FIRM</name>
<organism evidence="3 4">
    <name type="scientific">Merdimonas faecis</name>
    <dbReference type="NCBI Taxonomy" id="1653435"/>
    <lineage>
        <taxon>Bacteria</taxon>
        <taxon>Bacillati</taxon>
        <taxon>Bacillota</taxon>
        <taxon>Clostridia</taxon>
        <taxon>Lachnospirales</taxon>
        <taxon>Lachnospiraceae</taxon>
        <taxon>Merdimonas</taxon>
    </lineage>
</organism>
<accession>A0A9D3AIH2</accession>
<dbReference type="Proteomes" id="UP000813420">
    <property type="component" value="Unassembled WGS sequence"/>
</dbReference>